<evidence type="ECO:0000313" key="1">
    <source>
        <dbReference type="EMBL" id="GBN07875.1"/>
    </source>
</evidence>
<dbReference type="AlphaFoldDB" id="A0A4Y2KZX6"/>
<dbReference type="Proteomes" id="UP000499080">
    <property type="component" value="Unassembled WGS sequence"/>
</dbReference>
<keyword evidence="2" id="KW-1185">Reference proteome</keyword>
<proteinExistence type="predicted"/>
<comment type="caution">
    <text evidence="1">The sequence shown here is derived from an EMBL/GenBank/DDBJ whole genome shotgun (WGS) entry which is preliminary data.</text>
</comment>
<reference evidence="1 2" key="1">
    <citation type="journal article" date="2019" name="Sci. Rep.">
        <title>Orb-weaving spider Araneus ventricosus genome elucidates the spidroin gene catalogue.</title>
        <authorList>
            <person name="Kono N."/>
            <person name="Nakamura H."/>
            <person name="Ohtoshi R."/>
            <person name="Moran D.A.P."/>
            <person name="Shinohara A."/>
            <person name="Yoshida Y."/>
            <person name="Fujiwara M."/>
            <person name="Mori M."/>
            <person name="Tomita M."/>
            <person name="Arakawa K."/>
        </authorList>
    </citation>
    <scope>NUCLEOTIDE SEQUENCE [LARGE SCALE GENOMIC DNA]</scope>
</reference>
<sequence>MEICILVFKYRKGKHVGGHFSREDETYKRKTIGHVMINQPIQLGQIVAFIRLATVLRQLDLDLIRFSRVQMTPDQVPNFPITLMKDPSTSLTGFIYTKLIELWNQILKQLASRYTAKSTIRSSQPTIKIKDMHLNEWVKITTSDHYFTRFLKSREAGILVVFTSHRLFSESETLRAFAQADLISPK</sequence>
<organism evidence="1 2">
    <name type="scientific">Araneus ventricosus</name>
    <name type="common">Orbweaver spider</name>
    <name type="synonym">Epeira ventricosa</name>
    <dbReference type="NCBI Taxonomy" id="182803"/>
    <lineage>
        <taxon>Eukaryota</taxon>
        <taxon>Metazoa</taxon>
        <taxon>Ecdysozoa</taxon>
        <taxon>Arthropoda</taxon>
        <taxon>Chelicerata</taxon>
        <taxon>Arachnida</taxon>
        <taxon>Araneae</taxon>
        <taxon>Araneomorphae</taxon>
        <taxon>Entelegynae</taxon>
        <taxon>Araneoidea</taxon>
        <taxon>Araneidae</taxon>
        <taxon>Araneus</taxon>
    </lineage>
</organism>
<name>A0A4Y2KZX6_ARAVE</name>
<accession>A0A4Y2KZX6</accession>
<evidence type="ECO:0000313" key="2">
    <source>
        <dbReference type="Proteomes" id="UP000499080"/>
    </source>
</evidence>
<protein>
    <submittedName>
        <fullName evidence="1">Uncharacterized protein</fullName>
    </submittedName>
</protein>
<gene>
    <name evidence="1" type="ORF">AVEN_6612_1</name>
</gene>
<dbReference type="EMBL" id="BGPR01005202">
    <property type="protein sequence ID" value="GBN07875.1"/>
    <property type="molecule type" value="Genomic_DNA"/>
</dbReference>